<sequence length="191" mass="21257">MAEGEGDKWHRFGGGVSLGVAASQVDGDGNAGYHKPSPTFGIWVDRQMTARLFLRMDLRYMGKGSWHNSKINGGSQRDYTISLHYLELPLTAEYYVIPRLSIAAGVGFGYLMGASESNRYGELPLNSARQFRRFELSAQASLAFRISPHFTARGGGTYSILPIRGQLADPLGYIRHGQYNNLLYLVIEYEI</sequence>
<proteinExistence type="predicted"/>
<gene>
    <name evidence="2" type="ORF">AL399_06285</name>
</gene>
<dbReference type="InterPro" id="IPR011250">
    <property type="entry name" value="OMP/PagP_B-barrel"/>
</dbReference>
<dbReference type="Proteomes" id="UP000054172">
    <property type="component" value="Unassembled WGS sequence"/>
</dbReference>
<evidence type="ECO:0000313" key="2">
    <source>
        <dbReference type="EMBL" id="KQM08633.1"/>
    </source>
</evidence>
<accession>A0A0Q4B6I7</accession>
<name>A0A0Q4B6I7_9BACT</name>
<evidence type="ECO:0000259" key="1">
    <source>
        <dbReference type="Pfam" id="PF13568"/>
    </source>
</evidence>
<dbReference type="InterPro" id="IPR025665">
    <property type="entry name" value="Beta-barrel_OMP_2"/>
</dbReference>
<evidence type="ECO:0000313" key="3">
    <source>
        <dbReference type="Proteomes" id="UP000054172"/>
    </source>
</evidence>
<dbReference type="AlphaFoldDB" id="A0A0Q4B6I7"/>
<dbReference type="SUPFAM" id="SSF56925">
    <property type="entry name" value="OMPA-like"/>
    <property type="match status" value="1"/>
</dbReference>
<comment type="caution">
    <text evidence="2">The sequence shown here is derived from an EMBL/GenBank/DDBJ whole genome shotgun (WGS) entry which is preliminary data.</text>
</comment>
<dbReference type="PATRIC" id="fig|1702214.3.peg.552"/>
<reference evidence="2" key="1">
    <citation type="submission" date="2015-08" db="EMBL/GenBank/DDBJ databases">
        <title>Candidatus Bacteriodes Periocalifornicus.</title>
        <authorList>
            <person name="McLean J.S."/>
            <person name="Kelley S."/>
        </authorList>
    </citation>
    <scope>NUCLEOTIDE SEQUENCE [LARGE SCALE GENOMIC DNA]</scope>
    <source>
        <strain evidence="2">12B</strain>
    </source>
</reference>
<organism evidence="2 3">
    <name type="scientific">Candidatus [Bacteroides] periocalifornicus</name>
    <dbReference type="NCBI Taxonomy" id="1702214"/>
    <lineage>
        <taxon>Bacteria</taxon>
        <taxon>Pseudomonadati</taxon>
        <taxon>Bacteroidota</taxon>
    </lineage>
</organism>
<keyword evidence="3" id="KW-1185">Reference proteome</keyword>
<feature type="domain" description="Outer membrane protein beta-barrel" evidence="1">
    <location>
        <begin position="10"/>
        <end position="161"/>
    </location>
</feature>
<dbReference type="STRING" id="1702214.AL399_06285"/>
<dbReference type="Pfam" id="PF13568">
    <property type="entry name" value="OMP_b-brl_2"/>
    <property type="match status" value="1"/>
</dbReference>
<dbReference type="EMBL" id="LIIK01000028">
    <property type="protein sequence ID" value="KQM08633.1"/>
    <property type="molecule type" value="Genomic_DNA"/>
</dbReference>
<protein>
    <recommendedName>
        <fullName evidence="1">Outer membrane protein beta-barrel domain-containing protein</fullName>
    </recommendedName>
</protein>